<dbReference type="Proteomes" id="UP000219559">
    <property type="component" value="Unassembled WGS sequence"/>
</dbReference>
<evidence type="ECO:0000256" key="7">
    <source>
        <dbReference type="SAM" id="Phobius"/>
    </source>
</evidence>
<feature type="transmembrane region" description="Helical" evidence="7">
    <location>
        <begin position="139"/>
        <end position="161"/>
    </location>
</feature>
<evidence type="ECO:0000256" key="6">
    <source>
        <dbReference type="ARBA" id="ARBA00023136"/>
    </source>
</evidence>
<accession>A0A2A4G556</accession>
<dbReference type="InterPro" id="IPR001640">
    <property type="entry name" value="Lgt"/>
</dbReference>
<dbReference type="OrthoDB" id="871140at2"/>
<proteinExistence type="inferred from homology"/>
<evidence type="ECO:0000313" key="8">
    <source>
        <dbReference type="EMBL" id="PCE63120.1"/>
    </source>
</evidence>
<evidence type="ECO:0000256" key="1">
    <source>
        <dbReference type="ARBA" id="ARBA00007150"/>
    </source>
</evidence>
<dbReference type="AlphaFoldDB" id="A0A2A4G556"/>
<dbReference type="EMBL" id="NBWU01000007">
    <property type="protein sequence ID" value="PCE63120.1"/>
    <property type="molecule type" value="Genomic_DNA"/>
</dbReference>
<dbReference type="Pfam" id="PF01790">
    <property type="entry name" value="LGT"/>
    <property type="match status" value="1"/>
</dbReference>
<dbReference type="GO" id="GO:0005886">
    <property type="term" value="C:plasma membrane"/>
    <property type="evidence" value="ECO:0007669"/>
    <property type="project" value="InterPro"/>
</dbReference>
<comment type="caution">
    <text evidence="8">The sequence shown here is derived from an EMBL/GenBank/DDBJ whole genome shotgun (WGS) entry which is preliminary data.</text>
</comment>
<feature type="transmembrane region" description="Helical" evidence="7">
    <location>
        <begin position="197"/>
        <end position="216"/>
    </location>
</feature>
<dbReference type="PANTHER" id="PTHR30589">
    <property type="entry name" value="PROLIPOPROTEIN DIACYLGLYCERYL TRANSFERASE"/>
    <property type="match status" value="1"/>
</dbReference>
<evidence type="ECO:0000256" key="3">
    <source>
        <dbReference type="ARBA" id="ARBA00022679"/>
    </source>
</evidence>
<feature type="transmembrane region" description="Helical" evidence="7">
    <location>
        <begin position="97"/>
        <end position="119"/>
    </location>
</feature>
<feature type="transmembrane region" description="Helical" evidence="7">
    <location>
        <begin position="30"/>
        <end position="50"/>
    </location>
</feature>
<keyword evidence="3 8" id="KW-0808">Transferase</keyword>
<dbReference type="PANTHER" id="PTHR30589:SF0">
    <property type="entry name" value="PHOSPHATIDYLGLYCEROL--PROLIPOPROTEIN DIACYLGLYCERYL TRANSFERASE"/>
    <property type="match status" value="1"/>
</dbReference>
<evidence type="ECO:0000313" key="9">
    <source>
        <dbReference type="Proteomes" id="UP000219559"/>
    </source>
</evidence>
<comment type="similarity">
    <text evidence="1">Belongs to the Lgt family.</text>
</comment>
<feature type="transmembrane region" description="Helical" evidence="7">
    <location>
        <begin position="173"/>
        <end position="191"/>
    </location>
</feature>
<protein>
    <submittedName>
        <fullName evidence="8">Diacylglyceryl transferase</fullName>
    </submittedName>
</protein>
<keyword evidence="4 7" id="KW-0812">Transmembrane</keyword>
<reference evidence="8 9" key="1">
    <citation type="submission" date="2017-04" db="EMBL/GenBank/DDBJ databases">
        <title>A new member of the family Flavobacteriaceae isolated from ascidians.</title>
        <authorList>
            <person name="Chen L."/>
        </authorList>
    </citation>
    <scope>NUCLEOTIDE SEQUENCE [LARGE SCALE GENOMIC DNA]</scope>
    <source>
        <strain evidence="8 9">HQA918</strain>
    </source>
</reference>
<organism evidence="8 9">
    <name type="scientific">Sediminicola luteus</name>
    <dbReference type="NCBI Taxonomy" id="319238"/>
    <lineage>
        <taxon>Bacteria</taxon>
        <taxon>Pseudomonadati</taxon>
        <taxon>Bacteroidota</taxon>
        <taxon>Flavobacteriia</taxon>
        <taxon>Flavobacteriales</taxon>
        <taxon>Flavobacteriaceae</taxon>
        <taxon>Sediminicola</taxon>
    </lineage>
</organism>
<keyword evidence="9" id="KW-1185">Reference proteome</keyword>
<sequence>MEYAAFFVGYRYYVYLKKAYPDAISGPNRLSIILGAALGAFLGSRIMGFLEHPQWPDSAQMWLALLNAKTIMGGLFGGLLGVELLKKIIGEKHSSGDLFTLPLVLGIFVGRVGCAFAGLDEFTYGKPTDLPWGLDFGDGLFRHPIMVYELLFLILLFLLLYKQWRRKTWENGRLFQVFMLAYFGFRFGIEFLKPNSFFVFGLSSIQWLCVLCWGYYTKTITKGIRYAYQSLHLL</sequence>
<keyword evidence="6 7" id="KW-0472">Membrane</keyword>
<evidence type="ECO:0000256" key="2">
    <source>
        <dbReference type="ARBA" id="ARBA00022475"/>
    </source>
</evidence>
<dbReference type="GO" id="GO:0042158">
    <property type="term" value="P:lipoprotein biosynthetic process"/>
    <property type="evidence" value="ECO:0007669"/>
    <property type="project" value="InterPro"/>
</dbReference>
<dbReference type="GO" id="GO:0008961">
    <property type="term" value="F:phosphatidylglycerol-prolipoprotein diacylglyceryl transferase activity"/>
    <property type="evidence" value="ECO:0007669"/>
    <property type="project" value="InterPro"/>
</dbReference>
<keyword evidence="5 7" id="KW-1133">Transmembrane helix</keyword>
<feature type="transmembrane region" description="Helical" evidence="7">
    <location>
        <begin position="62"/>
        <end position="85"/>
    </location>
</feature>
<evidence type="ECO:0000256" key="5">
    <source>
        <dbReference type="ARBA" id="ARBA00022989"/>
    </source>
</evidence>
<name>A0A2A4G556_9FLAO</name>
<keyword evidence="2" id="KW-1003">Cell membrane</keyword>
<gene>
    <name evidence="8" type="ORF">B7P33_15645</name>
</gene>
<evidence type="ECO:0000256" key="4">
    <source>
        <dbReference type="ARBA" id="ARBA00022692"/>
    </source>
</evidence>